<dbReference type="PANTHER" id="PTHR13154">
    <property type="entry name" value="POLYADENYLATE-BINDING PROTEIN-INTERACTING PROTEIN 2"/>
    <property type="match status" value="1"/>
</dbReference>
<dbReference type="GO" id="GO:0045947">
    <property type="term" value="P:negative regulation of translational initiation"/>
    <property type="evidence" value="ECO:0007669"/>
    <property type="project" value="InterPro"/>
</dbReference>
<keyword evidence="3" id="KW-0810">Translation regulation</keyword>
<evidence type="ECO:0000256" key="4">
    <source>
        <dbReference type="SAM" id="MobiDB-lite"/>
    </source>
</evidence>
<proteinExistence type="inferred from homology"/>
<dbReference type="GO" id="GO:0000900">
    <property type="term" value="F:mRNA regulatory element binding translation repressor activity"/>
    <property type="evidence" value="ECO:0007669"/>
    <property type="project" value="InterPro"/>
</dbReference>
<dbReference type="EMBL" id="GEBQ01011261">
    <property type="protein sequence ID" value="JAT28716.1"/>
    <property type="molecule type" value="Transcribed_RNA"/>
</dbReference>
<accession>A0A1B6LYF2</accession>
<evidence type="ECO:0000313" key="5">
    <source>
        <dbReference type="EMBL" id="JAT28716.1"/>
    </source>
</evidence>
<evidence type="ECO:0000256" key="2">
    <source>
        <dbReference type="ARBA" id="ARBA00022843"/>
    </source>
</evidence>
<name>A0A1B6LYF2_9HEMI</name>
<sequence length="166" mass="18947">MKMKIPIIDPTNIYSSHESSGDYLSSDNSDNGHQEENDSAVTNDDFSEYLWMENEEEFDKQILQQLEEEALMEHCLEVMLDHEARDLENQARDLGNHFPFSSEDNNQQLSIDPQEQQNGSDICHQMSNLRVQDKDELAKQSTLNPNAAEFVPQARTTGSPLVEKTS</sequence>
<dbReference type="PANTHER" id="PTHR13154:SF6">
    <property type="entry name" value="GEO05078P1"/>
    <property type="match status" value="1"/>
</dbReference>
<feature type="region of interest" description="Disordered" evidence="4">
    <location>
        <begin position="1"/>
        <end position="43"/>
    </location>
</feature>
<feature type="compositionally biased region" description="Polar residues" evidence="4">
    <location>
        <begin position="102"/>
        <end position="124"/>
    </location>
</feature>
<feature type="region of interest" description="Disordered" evidence="4">
    <location>
        <begin position="142"/>
        <end position="166"/>
    </location>
</feature>
<dbReference type="Pfam" id="PF07145">
    <property type="entry name" value="PAM2"/>
    <property type="match status" value="1"/>
</dbReference>
<evidence type="ECO:0000256" key="1">
    <source>
        <dbReference type="ARBA" id="ARBA00006858"/>
    </source>
</evidence>
<comment type="similarity">
    <text evidence="1">Belongs to the PAIP2 family.</text>
</comment>
<reference evidence="5" key="1">
    <citation type="submission" date="2015-11" db="EMBL/GenBank/DDBJ databases">
        <title>De novo transcriptome assembly of four potential Pierce s Disease insect vectors from Arizona vineyards.</title>
        <authorList>
            <person name="Tassone E.E."/>
        </authorList>
    </citation>
    <scope>NUCLEOTIDE SEQUENCE</scope>
</reference>
<keyword evidence="2" id="KW-0832">Ubl conjugation</keyword>
<dbReference type="InterPro" id="IPR009818">
    <property type="entry name" value="PAM2_motif"/>
</dbReference>
<feature type="region of interest" description="Disordered" evidence="4">
    <location>
        <begin position="90"/>
        <end position="124"/>
    </location>
</feature>
<gene>
    <name evidence="5" type="ORF">g.26373</name>
</gene>
<feature type="compositionally biased region" description="Polar residues" evidence="4">
    <location>
        <begin position="12"/>
        <end position="29"/>
    </location>
</feature>
<evidence type="ECO:0000256" key="3">
    <source>
        <dbReference type="ARBA" id="ARBA00022845"/>
    </source>
</evidence>
<dbReference type="GO" id="GO:0005737">
    <property type="term" value="C:cytoplasm"/>
    <property type="evidence" value="ECO:0007669"/>
    <property type="project" value="TreeGrafter"/>
</dbReference>
<dbReference type="AlphaFoldDB" id="A0A1B6LYF2"/>
<organism evidence="5">
    <name type="scientific">Graphocephala atropunctata</name>
    <dbReference type="NCBI Taxonomy" id="36148"/>
    <lineage>
        <taxon>Eukaryota</taxon>
        <taxon>Metazoa</taxon>
        <taxon>Ecdysozoa</taxon>
        <taxon>Arthropoda</taxon>
        <taxon>Hexapoda</taxon>
        <taxon>Insecta</taxon>
        <taxon>Pterygota</taxon>
        <taxon>Neoptera</taxon>
        <taxon>Paraneoptera</taxon>
        <taxon>Hemiptera</taxon>
        <taxon>Auchenorrhyncha</taxon>
        <taxon>Membracoidea</taxon>
        <taxon>Cicadellidae</taxon>
        <taxon>Cicadellinae</taxon>
        <taxon>Cicadellini</taxon>
        <taxon>Graphocephala</taxon>
    </lineage>
</organism>
<protein>
    <submittedName>
        <fullName evidence="5">Uncharacterized protein</fullName>
    </submittedName>
</protein>
<dbReference type="InterPro" id="IPR040396">
    <property type="entry name" value="PAIP2-like"/>
</dbReference>